<protein>
    <submittedName>
        <fullName evidence="3">Uncharacterized protein LOC111026067</fullName>
    </submittedName>
</protein>
<dbReference type="KEGG" id="mcha:111026067"/>
<organism evidence="2 3">
    <name type="scientific">Momordica charantia</name>
    <name type="common">Bitter gourd</name>
    <name type="synonym">Balsam pear</name>
    <dbReference type="NCBI Taxonomy" id="3673"/>
    <lineage>
        <taxon>Eukaryota</taxon>
        <taxon>Viridiplantae</taxon>
        <taxon>Streptophyta</taxon>
        <taxon>Embryophyta</taxon>
        <taxon>Tracheophyta</taxon>
        <taxon>Spermatophyta</taxon>
        <taxon>Magnoliopsida</taxon>
        <taxon>eudicotyledons</taxon>
        <taxon>Gunneridae</taxon>
        <taxon>Pentapetalae</taxon>
        <taxon>rosids</taxon>
        <taxon>fabids</taxon>
        <taxon>Cucurbitales</taxon>
        <taxon>Cucurbitaceae</taxon>
        <taxon>Momordiceae</taxon>
        <taxon>Momordica</taxon>
    </lineage>
</organism>
<dbReference type="PANTHER" id="PTHR36019:SF3">
    <property type="entry name" value="PLANT_PROTEIN"/>
    <property type="match status" value="1"/>
</dbReference>
<dbReference type="OrthoDB" id="1847777at2759"/>
<proteinExistence type="predicted"/>
<evidence type="ECO:0000313" key="2">
    <source>
        <dbReference type="Proteomes" id="UP000504603"/>
    </source>
</evidence>
<evidence type="ECO:0000256" key="1">
    <source>
        <dbReference type="SAM" id="MobiDB-lite"/>
    </source>
</evidence>
<feature type="region of interest" description="Disordered" evidence="1">
    <location>
        <begin position="67"/>
        <end position="104"/>
    </location>
</feature>
<reference evidence="3" key="1">
    <citation type="submission" date="2025-08" db="UniProtKB">
        <authorList>
            <consortium name="RefSeq"/>
        </authorList>
    </citation>
    <scope>IDENTIFICATION</scope>
    <source>
        <strain evidence="3">OHB3-1</strain>
    </source>
</reference>
<sequence length="127" mass="14809">MSMNCLTCQALPRTQSDRENNNNNYYAYETSSSRGRGKSCCLHVTRRWSAELTPTSYGHIKTTADNAREGCSSRKSFSDKKVKDRYLRSGSMNEKENEPRLVRSSGMRRDWSFEDLRLRDQKKGRFH</sequence>
<dbReference type="GeneID" id="111026067"/>
<keyword evidence="2" id="KW-1185">Reference proteome</keyword>
<accession>A0A6J1DZN2</accession>
<name>A0A6J1DZN2_MOMCH</name>
<evidence type="ECO:0000313" key="3">
    <source>
        <dbReference type="RefSeq" id="XP_022159728.1"/>
    </source>
</evidence>
<dbReference type="AlphaFoldDB" id="A0A6J1DZN2"/>
<gene>
    <name evidence="3" type="primary">LOC111026067</name>
</gene>
<dbReference type="RefSeq" id="XP_022159728.1">
    <property type="nucleotide sequence ID" value="XM_022304036.1"/>
</dbReference>
<dbReference type="PANTHER" id="PTHR36019">
    <property type="entry name" value="PLANT/PROTEIN"/>
    <property type="match status" value="1"/>
</dbReference>
<dbReference type="Proteomes" id="UP000504603">
    <property type="component" value="Unplaced"/>
</dbReference>